<dbReference type="PANTHER" id="PTHR17224">
    <property type="entry name" value="PEPTIDYL-TRNA HYDROLASE"/>
    <property type="match status" value="1"/>
</dbReference>
<evidence type="ECO:0000256" key="1">
    <source>
        <dbReference type="ARBA" id="ARBA00013260"/>
    </source>
</evidence>
<dbReference type="GO" id="GO:0072344">
    <property type="term" value="P:rescue of stalled ribosome"/>
    <property type="evidence" value="ECO:0007669"/>
    <property type="project" value="UniProtKB-UniRule"/>
</dbReference>
<dbReference type="CDD" id="cd00462">
    <property type="entry name" value="PTH"/>
    <property type="match status" value="1"/>
</dbReference>
<evidence type="ECO:0000256" key="5">
    <source>
        <dbReference type="ARBA" id="ARBA00038063"/>
    </source>
</evidence>
<dbReference type="SUPFAM" id="SSF53178">
    <property type="entry name" value="Peptidyl-tRNA hydrolase-like"/>
    <property type="match status" value="1"/>
</dbReference>
<dbReference type="Proteomes" id="UP000055014">
    <property type="component" value="Unassembled WGS sequence"/>
</dbReference>
<feature type="active site" description="Proton acceptor" evidence="7">
    <location>
        <position position="19"/>
    </location>
</feature>
<proteinExistence type="inferred from homology"/>
<feature type="binding site" evidence="7">
    <location>
        <position position="64"/>
    </location>
    <ligand>
        <name>tRNA</name>
        <dbReference type="ChEBI" id="CHEBI:17843"/>
    </ligand>
</feature>
<dbReference type="Proteomes" id="UP000264215">
    <property type="component" value="Unassembled WGS sequence"/>
</dbReference>
<dbReference type="EC" id="3.1.1.29" evidence="1 7"/>
<accession>A0A101I1M7</accession>
<evidence type="ECO:0000256" key="8">
    <source>
        <dbReference type="RuleBase" id="RU000673"/>
    </source>
</evidence>
<reference evidence="10 15" key="3">
    <citation type="journal article" date="2018" name="Nat. Biotechnol.">
        <title>A standardized bacterial taxonomy based on genome phylogeny substantially revises the tree of life.</title>
        <authorList>
            <person name="Parks D.H."/>
            <person name="Chuvochina M."/>
            <person name="Waite D.W."/>
            <person name="Rinke C."/>
            <person name="Skarshewski A."/>
            <person name="Chaumeil P.A."/>
            <person name="Hugenholtz P."/>
        </authorList>
    </citation>
    <scope>NUCLEOTIDE SEQUENCE [LARGE SCALE GENOMIC DNA]</scope>
    <source>
        <strain evidence="10">UBA9905</strain>
    </source>
</reference>
<dbReference type="PANTHER" id="PTHR17224:SF1">
    <property type="entry name" value="PEPTIDYL-TRNA HYDROLASE"/>
    <property type="match status" value="1"/>
</dbReference>
<comment type="function">
    <text evidence="7">Catalyzes the release of premature peptidyl moieties from peptidyl-tRNA molecules trapped in stalled 50S ribosomal subunits, and thus maintains levels of free tRNAs and 50S ribosomes.</text>
</comment>
<feature type="site" description="Stabilizes the basic form of H active site to accept a proton" evidence="7">
    <location>
        <position position="90"/>
    </location>
</feature>
<dbReference type="PATRIC" id="fig|1236046.5.peg.1312"/>
<keyword evidence="2 7" id="KW-0820">tRNA-binding</keyword>
<dbReference type="NCBIfam" id="TIGR00447">
    <property type="entry name" value="pth"/>
    <property type="match status" value="1"/>
</dbReference>
<dbReference type="GO" id="GO:0004045">
    <property type="term" value="F:peptidyl-tRNA hydrolase activity"/>
    <property type="evidence" value="ECO:0007669"/>
    <property type="project" value="UniProtKB-UniRule"/>
</dbReference>
<organism evidence="12 14">
    <name type="scientific">Mesotoga infera</name>
    <dbReference type="NCBI Taxonomy" id="1236046"/>
    <lineage>
        <taxon>Bacteria</taxon>
        <taxon>Thermotogati</taxon>
        <taxon>Thermotogota</taxon>
        <taxon>Thermotogae</taxon>
        <taxon>Kosmotogales</taxon>
        <taxon>Kosmotogaceae</taxon>
        <taxon>Mesotoga</taxon>
    </lineage>
</organism>
<feature type="site" description="Discriminates between blocked and unblocked aminoacyl-tRNA" evidence="7">
    <location>
        <position position="9"/>
    </location>
</feature>
<dbReference type="PROSITE" id="PS01196">
    <property type="entry name" value="PEPT_TRNA_HYDROL_2"/>
    <property type="match status" value="1"/>
</dbReference>
<evidence type="ECO:0000313" key="15">
    <source>
        <dbReference type="Proteomes" id="UP000264215"/>
    </source>
</evidence>
<feature type="binding site" evidence="7">
    <location>
        <position position="14"/>
    </location>
    <ligand>
        <name>tRNA</name>
        <dbReference type="ChEBI" id="CHEBI:17843"/>
    </ligand>
</feature>
<evidence type="ECO:0000256" key="7">
    <source>
        <dbReference type="HAMAP-Rule" id="MF_00083"/>
    </source>
</evidence>
<comment type="caution">
    <text evidence="12">The sequence shown here is derived from an EMBL/GenBank/DDBJ whole genome shotgun (WGS) entry which is preliminary data.</text>
</comment>
<dbReference type="GO" id="GO:0005737">
    <property type="term" value="C:cytoplasm"/>
    <property type="evidence" value="ECO:0007669"/>
    <property type="project" value="UniProtKB-SubCell"/>
</dbReference>
<feature type="binding site" evidence="7">
    <location>
        <position position="62"/>
    </location>
    <ligand>
        <name>tRNA</name>
        <dbReference type="ChEBI" id="CHEBI:17843"/>
    </ligand>
</feature>
<dbReference type="InterPro" id="IPR018171">
    <property type="entry name" value="Pept_tRNA_hydro_CS"/>
</dbReference>
<dbReference type="InterPro" id="IPR036416">
    <property type="entry name" value="Pept_tRNA_hydro_sf"/>
</dbReference>
<dbReference type="HAMAP" id="MF_00083">
    <property type="entry name" value="Pept_tRNA_hydro_bact"/>
    <property type="match status" value="1"/>
</dbReference>
<comment type="subunit">
    <text evidence="7">Monomer.</text>
</comment>
<evidence type="ECO:0000313" key="12">
    <source>
        <dbReference type="EMBL" id="KUK86744.1"/>
    </source>
</evidence>
<dbReference type="GO" id="GO:0006515">
    <property type="term" value="P:protein quality control for misfolded or incompletely synthesized proteins"/>
    <property type="evidence" value="ECO:0007669"/>
    <property type="project" value="UniProtKB-UniRule"/>
</dbReference>
<dbReference type="EMBL" id="LGGW01000157">
    <property type="protein sequence ID" value="KUK86744.1"/>
    <property type="molecule type" value="Genomic_DNA"/>
</dbReference>
<dbReference type="AlphaFoldDB" id="A0A101I1M7"/>
<reference evidence="12" key="1">
    <citation type="journal article" date="2015" name="MBio">
        <title>Genome-resolved metagenomic analysis reveals roles for candidate phyla and other microbial community members in biogeochemical transformations in oil reservoirs.</title>
        <authorList>
            <person name="Hu P."/>
            <person name="Tom L."/>
            <person name="Singh A."/>
            <person name="Thomas B.C."/>
            <person name="Baker B.J."/>
            <person name="Piceno Y.M."/>
            <person name="Andersen G.L."/>
            <person name="Banfield J.F."/>
        </authorList>
    </citation>
    <scope>NUCLEOTIDE SEQUENCE [LARGE SCALE GENOMIC DNA]</scope>
    <source>
        <strain evidence="11">46_47</strain>
        <strain evidence="12">46_70</strain>
    </source>
</reference>
<evidence type="ECO:0000313" key="10">
    <source>
        <dbReference type="EMBL" id="HCO69718.1"/>
    </source>
</evidence>
<dbReference type="Gene3D" id="3.40.50.1470">
    <property type="entry name" value="Peptidyl-tRNA hydrolase"/>
    <property type="match status" value="1"/>
</dbReference>
<evidence type="ECO:0000313" key="11">
    <source>
        <dbReference type="EMBL" id="KUK66098.1"/>
    </source>
</evidence>
<feature type="binding site" evidence="7">
    <location>
        <position position="111"/>
    </location>
    <ligand>
        <name>tRNA</name>
        <dbReference type="ChEBI" id="CHEBI:17843"/>
    </ligand>
</feature>
<comment type="function">
    <text evidence="7">Hydrolyzes ribosome-free peptidyl-tRNAs (with 1 or more amino acids incorporated), which drop off the ribosome during protein synthesis, or as a result of ribosome stalling.</text>
</comment>
<name>A0A101I1M7_9BACT</name>
<dbReference type="Proteomes" id="UP000054260">
    <property type="component" value="Unassembled WGS sequence"/>
</dbReference>
<protein>
    <recommendedName>
        <fullName evidence="6 7">Peptidyl-tRNA hydrolase</fullName>
        <shortName evidence="7">Pth</shortName>
        <ecNumber evidence="1 7">3.1.1.29</ecNumber>
    </recommendedName>
</protein>
<dbReference type="EMBL" id="LGGH01000255">
    <property type="protein sequence ID" value="KUK66098.1"/>
    <property type="molecule type" value="Genomic_DNA"/>
</dbReference>
<keyword evidence="7" id="KW-0963">Cytoplasm</keyword>
<comment type="catalytic activity">
    <reaction evidence="7 8">
        <text>an N-acyl-L-alpha-aminoacyl-tRNA + H2O = an N-acyl-L-amino acid + a tRNA + H(+)</text>
        <dbReference type="Rhea" id="RHEA:54448"/>
        <dbReference type="Rhea" id="RHEA-COMP:10123"/>
        <dbReference type="Rhea" id="RHEA-COMP:13883"/>
        <dbReference type="ChEBI" id="CHEBI:15377"/>
        <dbReference type="ChEBI" id="CHEBI:15378"/>
        <dbReference type="ChEBI" id="CHEBI:59874"/>
        <dbReference type="ChEBI" id="CHEBI:78442"/>
        <dbReference type="ChEBI" id="CHEBI:138191"/>
        <dbReference type="EC" id="3.1.1.29"/>
    </reaction>
</comment>
<comment type="subcellular location">
    <subcellularLocation>
        <location evidence="7">Cytoplasm</location>
    </subcellularLocation>
</comment>
<evidence type="ECO:0000256" key="2">
    <source>
        <dbReference type="ARBA" id="ARBA00022555"/>
    </source>
</evidence>
<evidence type="ECO:0000313" key="14">
    <source>
        <dbReference type="Proteomes" id="UP000055014"/>
    </source>
</evidence>
<dbReference type="Pfam" id="PF01195">
    <property type="entry name" value="Pept_tRNA_hydro"/>
    <property type="match status" value="1"/>
</dbReference>
<evidence type="ECO:0000256" key="6">
    <source>
        <dbReference type="ARBA" id="ARBA00050038"/>
    </source>
</evidence>
<keyword evidence="4 7" id="KW-0694">RNA-binding</keyword>
<evidence type="ECO:0000256" key="3">
    <source>
        <dbReference type="ARBA" id="ARBA00022801"/>
    </source>
</evidence>
<dbReference type="InterPro" id="IPR001328">
    <property type="entry name" value="Pept_tRNA_hydro"/>
</dbReference>
<gene>
    <name evidence="7" type="primary">pth</name>
    <name evidence="10" type="ORF">DIT26_03900</name>
    <name evidence="11" type="ORF">XD86_1332</name>
    <name evidence="12" type="ORF">XE02_1346</name>
</gene>
<evidence type="ECO:0000256" key="4">
    <source>
        <dbReference type="ARBA" id="ARBA00022884"/>
    </source>
</evidence>
<sequence length="191" mass="21514">MFLFVGLGNPGPRYALTRHNVGFLFVDEMIKLGLRKTIKKRIYEAFLLEGEEKLYVAKPLTFMNLSGVAVRMMLKDLNFTEDDTLVLVYDDVWIPLGRIRIRENGSDGGHNGLKSVISEIGTKDFPRIRIGVGPLPEYGDMVDYVLGKFSNDEYERVSRAIDLSVTASKELVTGDIRKVMSIYNGIESIDS</sequence>
<dbReference type="EMBL" id="DQBS01000097">
    <property type="protein sequence ID" value="HCO69718.1"/>
    <property type="molecule type" value="Genomic_DNA"/>
</dbReference>
<evidence type="ECO:0000313" key="13">
    <source>
        <dbReference type="Proteomes" id="UP000054260"/>
    </source>
</evidence>
<keyword evidence="3 7" id="KW-0378">Hydrolase</keyword>
<dbReference type="GO" id="GO:0000049">
    <property type="term" value="F:tRNA binding"/>
    <property type="evidence" value="ECO:0007669"/>
    <property type="project" value="UniProtKB-UniRule"/>
</dbReference>
<reference evidence="13 14" key="2">
    <citation type="journal article" date="2015" name="MBio">
        <title>Genome-Resolved Metagenomic Analysis Reveals Roles for Candidate Phyla and Other Microbial Community Members in Biogeochemical Transformations in Oil Reservoirs.</title>
        <authorList>
            <person name="Hu P."/>
            <person name="Tom L."/>
            <person name="Singh A."/>
            <person name="Thomas B.C."/>
            <person name="Baker B.J."/>
            <person name="Piceno Y.M."/>
            <person name="Andersen G.L."/>
            <person name="Banfield J.F."/>
        </authorList>
    </citation>
    <scope>NUCLEOTIDE SEQUENCE [LARGE SCALE GENOMIC DNA]</scope>
</reference>
<dbReference type="PROSITE" id="PS01195">
    <property type="entry name" value="PEPT_TRNA_HYDROL_1"/>
    <property type="match status" value="1"/>
</dbReference>
<comment type="similarity">
    <text evidence="5 7 9">Belongs to the PTH family.</text>
</comment>
<evidence type="ECO:0000256" key="9">
    <source>
        <dbReference type="RuleBase" id="RU004320"/>
    </source>
</evidence>